<dbReference type="Proteomes" id="UP000237000">
    <property type="component" value="Unassembled WGS sequence"/>
</dbReference>
<sequence>MDTSAGARGPPGSGKSDKRPPPPHLHRTSTPPQPPPATTKPRERSIPSPAKEKTRPTPPRRCPPKRRRGGRANRWPEPPVRSPWWFRGGRVRSVSRNASQAGQTILRKCAAF</sequence>
<organism evidence="2 3">
    <name type="scientific">Trema orientale</name>
    <name type="common">Charcoal tree</name>
    <name type="synonym">Celtis orientalis</name>
    <dbReference type="NCBI Taxonomy" id="63057"/>
    <lineage>
        <taxon>Eukaryota</taxon>
        <taxon>Viridiplantae</taxon>
        <taxon>Streptophyta</taxon>
        <taxon>Embryophyta</taxon>
        <taxon>Tracheophyta</taxon>
        <taxon>Spermatophyta</taxon>
        <taxon>Magnoliopsida</taxon>
        <taxon>eudicotyledons</taxon>
        <taxon>Gunneridae</taxon>
        <taxon>Pentapetalae</taxon>
        <taxon>rosids</taxon>
        <taxon>fabids</taxon>
        <taxon>Rosales</taxon>
        <taxon>Cannabaceae</taxon>
        <taxon>Trema</taxon>
    </lineage>
</organism>
<name>A0A2P5E959_TREOI</name>
<dbReference type="OrthoDB" id="10491446at2759"/>
<dbReference type="EMBL" id="JXTC01000203">
    <property type="protein sequence ID" value="PON82030.1"/>
    <property type="molecule type" value="Genomic_DNA"/>
</dbReference>
<dbReference type="AlphaFoldDB" id="A0A2P5E959"/>
<keyword evidence="3" id="KW-1185">Reference proteome</keyword>
<feature type="compositionally biased region" description="Basic and acidic residues" evidence="1">
    <location>
        <begin position="40"/>
        <end position="55"/>
    </location>
</feature>
<feature type="compositionally biased region" description="Basic residues" evidence="1">
    <location>
        <begin position="62"/>
        <end position="71"/>
    </location>
</feature>
<dbReference type="InParanoid" id="A0A2P5E959"/>
<evidence type="ECO:0000313" key="3">
    <source>
        <dbReference type="Proteomes" id="UP000237000"/>
    </source>
</evidence>
<protein>
    <submittedName>
        <fullName evidence="2">Uncharacterized protein</fullName>
    </submittedName>
</protein>
<accession>A0A2P5E959</accession>
<reference evidence="3" key="1">
    <citation type="submission" date="2016-06" db="EMBL/GenBank/DDBJ databases">
        <title>Parallel loss of symbiosis genes in relatives of nitrogen-fixing non-legume Parasponia.</title>
        <authorList>
            <person name="Van Velzen R."/>
            <person name="Holmer R."/>
            <person name="Bu F."/>
            <person name="Rutten L."/>
            <person name="Van Zeijl A."/>
            <person name="Liu W."/>
            <person name="Santuari L."/>
            <person name="Cao Q."/>
            <person name="Sharma T."/>
            <person name="Shen D."/>
            <person name="Roswanjaya Y."/>
            <person name="Wardhani T."/>
            <person name="Kalhor M.S."/>
            <person name="Jansen J."/>
            <person name="Van den Hoogen J."/>
            <person name="Gungor B."/>
            <person name="Hartog M."/>
            <person name="Hontelez J."/>
            <person name="Verver J."/>
            <person name="Yang W.-C."/>
            <person name="Schijlen E."/>
            <person name="Repin R."/>
            <person name="Schilthuizen M."/>
            <person name="Schranz E."/>
            <person name="Heidstra R."/>
            <person name="Miyata K."/>
            <person name="Fedorova E."/>
            <person name="Kohlen W."/>
            <person name="Bisseling T."/>
            <person name="Smit S."/>
            <person name="Geurts R."/>
        </authorList>
    </citation>
    <scope>NUCLEOTIDE SEQUENCE [LARGE SCALE GENOMIC DNA]</scope>
    <source>
        <strain evidence="3">cv. RG33-2</strain>
    </source>
</reference>
<comment type="caution">
    <text evidence="2">The sequence shown here is derived from an EMBL/GenBank/DDBJ whole genome shotgun (WGS) entry which is preliminary data.</text>
</comment>
<evidence type="ECO:0000256" key="1">
    <source>
        <dbReference type="SAM" id="MobiDB-lite"/>
    </source>
</evidence>
<feature type="non-terminal residue" evidence="2">
    <location>
        <position position="112"/>
    </location>
</feature>
<evidence type="ECO:0000313" key="2">
    <source>
        <dbReference type="EMBL" id="PON82030.1"/>
    </source>
</evidence>
<feature type="region of interest" description="Disordered" evidence="1">
    <location>
        <begin position="1"/>
        <end position="83"/>
    </location>
</feature>
<proteinExistence type="predicted"/>
<gene>
    <name evidence="2" type="ORF">TorRG33x02_221470</name>
</gene>